<accession>B7QND4</accession>
<evidence type="ECO:0000256" key="1">
    <source>
        <dbReference type="SAM" id="MobiDB-lite"/>
    </source>
</evidence>
<protein>
    <submittedName>
        <fullName evidence="3 4">Elastase, putative</fullName>
        <ecNumber evidence="3">3.4.21.71</ecNumber>
    </submittedName>
</protein>
<reference evidence="3 5" key="1">
    <citation type="submission" date="2008-03" db="EMBL/GenBank/DDBJ databases">
        <title>Annotation of Ixodes scapularis.</title>
        <authorList>
            <consortium name="Ixodes scapularis Genome Project Consortium"/>
            <person name="Caler E."/>
            <person name="Hannick L.I."/>
            <person name="Bidwell S."/>
            <person name="Joardar V."/>
            <person name="Thiagarajan M."/>
            <person name="Amedeo P."/>
            <person name="Galinsky K.J."/>
            <person name="Schobel S."/>
            <person name="Inman J."/>
            <person name="Hostetler J."/>
            <person name="Miller J."/>
            <person name="Hammond M."/>
            <person name="Megy K."/>
            <person name="Lawson D."/>
            <person name="Kodira C."/>
            <person name="Sutton G."/>
            <person name="Meyer J."/>
            <person name="Hill C.A."/>
            <person name="Birren B."/>
            <person name="Nene V."/>
            <person name="Collins F."/>
            <person name="Alarcon-Chaidez F."/>
            <person name="Wikel S."/>
            <person name="Strausberg R."/>
        </authorList>
    </citation>
    <scope>NUCLEOTIDE SEQUENCE [LARGE SCALE GENOMIC DNA]</scope>
    <source>
        <strain evidence="5">Wikel</strain>
        <strain evidence="3">Wikel colony</strain>
    </source>
</reference>
<dbReference type="InterPro" id="IPR043504">
    <property type="entry name" value="Peptidase_S1_PA_chymotrypsin"/>
</dbReference>
<organism>
    <name type="scientific">Ixodes scapularis</name>
    <name type="common">Black-legged tick</name>
    <name type="synonym">Deer tick</name>
    <dbReference type="NCBI Taxonomy" id="6945"/>
    <lineage>
        <taxon>Eukaryota</taxon>
        <taxon>Metazoa</taxon>
        <taxon>Ecdysozoa</taxon>
        <taxon>Arthropoda</taxon>
        <taxon>Chelicerata</taxon>
        <taxon>Arachnida</taxon>
        <taxon>Acari</taxon>
        <taxon>Parasitiformes</taxon>
        <taxon>Ixodida</taxon>
        <taxon>Ixodoidea</taxon>
        <taxon>Ixodidae</taxon>
        <taxon>Ixodinae</taxon>
        <taxon>Ixodes</taxon>
    </lineage>
</organism>
<feature type="domain" description="Peptidase S1" evidence="2">
    <location>
        <begin position="4"/>
        <end position="50"/>
    </location>
</feature>
<dbReference type="VEuPathDB" id="VectorBase:ISCW015256"/>
<dbReference type="InterPro" id="IPR009003">
    <property type="entry name" value="Peptidase_S1_PA"/>
</dbReference>
<keyword evidence="5" id="KW-1185">Reference proteome</keyword>
<dbReference type="GO" id="GO:0004252">
    <property type="term" value="F:serine-type endopeptidase activity"/>
    <property type="evidence" value="ECO:0000318"/>
    <property type="project" value="GO_Central"/>
</dbReference>
<keyword evidence="3" id="KW-0378">Hydrolase</keyword>
<dbReference type="EMBL" id="DS978188">
    <property type="protein sequence ID" value="EEC20356.1"/>
    <property type="molecule type" value="Genomic_DNA"/>
</dbReference>
<dbReference type="EMBL" id="ABJB010794553">
    <property type="status" value="NOT_ANNOTATED_CDS"/>
    <property type="molecule type" value="Genomic_DNA"/>
</dbReference>
<feature type="region of interest" description="Disordered" evidence="1">
    <location>
        <begin position="36"/>
        <end position="64"/>
    </location>
</feature>
<dbReference type="PANTHER" id="PTHR24257:SF17">
    <property type="match status" value="1"/>
</dbReference>
<dbReference type="EMBL" id="ABJB010639536">
    <property type="status" value="NOT_ANNOTATED_CDS"/>
    <property type="molecule type" value="Genomic_DNA"/>
</dbReference>
<dbReference type="Pfam" id="PF00089">
    <property type="entry name" value="Trypsin"/>
    <property type="match status" value="1"/>
</dbReference>
<reference evidence="4" key="2">
    <citation type="submission" date="2020-05" db="UniProtKB">
        <authorList>
            <consortium name="EnsemblMetazoa"/>
        </authorList>
    </citation>
    <scope>IDENTIFICATION</scope>
    <source>
        <strain evidence="4">wikel</strain>
    </source>
</reference>
<dbReference type="OrthoDB" id="547031at2759"/>
<evidence type="ECO:0000313" key="4">
    <source>
        <dbReference type="EnsemblMetazoa" id="ISCW015256-PA"/>
    </source>
</evidence>
<evidence type="ECO:0000313" key="3">
    <source>
        <dbReference type="EMBL" id="EEC20356.1"/>
    </source>
</evidence>
<dbReference type="PaxDb" id="6945-B7QND4"/>
<sequence length="123" mass="13381">MVPDIAIIELVEKVNMTTTIQPACLPKSGEELPEGSKLYATGWGDVEGKNTTPQGDSGGPAVHKADGKWTVHGIVSTGPRPCNWSISPQGFVKVSAYIKDFIEPYMDPSNGPEERRKLCQYFS</sequence>
<dbReference type="AlphaFoldDB" id="B7QND4"/>
<dbReference type="InterPro" id="IPR001254">
    <property type="entry name" value="Trypsin_dom"/>
</dbReference>
<evidence type="ECO:0000313" key="5">
    <source>
        <dbReference type="Proteomes" id="UP000001555"/>
    </source>
</evidence>
<dbReference type="Proteomes" id="UP000001555">
    <property type="component" value="Unassembled WGS sequence"/>
</dbReference>
<evidence type="ECO:0000259" key="2">
    <source>
        <dbReference type="Pfam" id="PF00089"/>
    </source>
</evidence>
<dbReference type="EC" id="3.4.21.71" evidence="3"/>
<dbReference type="STRING" id="6945.B7QND4"/>
<dbReference type="InParanoid" id="B7QND4"/>
<dbReference type="VEuPathDB" id="VectorBase:ISCP_011679"/>
<dbReference type="Gene3D" id="2.40.10.10">
    <property type="entry name" value="Trypsin-like serine proteases"/>
    <property type="match status" value="2"/>
</dbReference>
<dbReference type="GO" id="GO:0006508">
    <property type="term" value="P:proteolysis"/>
    <property type="evidence" value="ECO:0000318"/>
    <property type="project" value="GO_Central"/>
</dbReference>
<dbReference type="InterPro" id="IPR050850">
    <property type="entry name" value="Peptidase_S1_Elastase_sf"/>
</dbReference>
<proteinExistence type="predicted"/>
<dbReference type="HOGENOM" id="CLU_2017774_0_0_1"/>
<gene>
    <name evidence="3" type="ORF">IscW_ISCW015256</name>
</gene>
<dbReference type="VEuPathDB" id="VectorBase:ISCI015256"/>
<dbReference type="PANTHER" id="PTHR24257">
    <property type="entry name" value="CHYMOTRYPSIN-LIKE ELASTASE FAMILY MEMBER"/>
    <property type="match status" value="1"/>
</dbReference>
<dbReference type="EnsemblMetazoa" id="ISCW015256-RA">
    <property type="protein sequence ID" value="ISCW015256-PA"/>
    <property type="gene ID" value="ISCW015256"/>
</dbReference>
<dbReference type="SUPFAM" id="SSF50494">
    <property type="entry name" value="Trypsin-like serine proteases"/>
    <property type="match status" value="1"/>
</dbReference>
<name>B7QND4_IXOSC</name>